<proteinExistence type="predicted"/>
<accession>A0AAW9S1Z2</accession>
<evidence type="ECO:0000256" key="1">
    <source>
        <dbReference type="ARBA" id="ARBA00004196"/>
    </source>
</evidence>
<dbReference type="SUPFAM" id="SSF52833">
    <property type="entry name" value="Thioredoxin-like"/>
    <property type="match status" value="1"/>
</dbReference>
<dbReference type="RefSeq" id="WP_346822906.1">
    <property type="nucleotide sequence ID" value="NZ_JBDKWZ010000012.1"/>
</dbReference>
<dbReference type="Pfam" id="PF00578">
    <property type="entry name" value="AhpC-TSA"/>
    <property type="match status" value="1"/>
</dbReference>
<evidence type="ECO:0000256" key="2">
    <source>
        <dbReference type="ARBA" id="ARBA00022748"/>
    </source>
</evidence>
<dbReference type="PROSITE" id="PS00194">
    <property type="entry name" value="THIOREDOXIN_1"/>
    <property type="match status" value="1"/>
</dbReference>
<keyword evidence="3" id="KW-1015">Disulfide bond</keyword>
<dbReference type="InterPro" id="IPR017937">
    <property type="entry name" value="Thioredoxin_CS"/>
</dbReference>
<gene>
    <name evidence="7" type="ORF">AAG747_19565</name>
</gene>
<dbReference type="GO" id="GO:0017004">
    <property type="term" value="P:cytochrome complex assembly"/>
    <property type="evidence" value="ECO:0007669"/>
    <property type="project" value="UniProtKB-KW"/>
</dbReference>
<feature type="signal peptide" evidence="5">
    <location>
        <begin position="1"/>
        <end position="19"/>
    </location>
</feature>
<dbReference type="InterPro" id="IPR000866">
    <property type="entry name" value="AhpC/TSA"/>
</dbReference>
<dbReference type="AlphaFoldDB" id="A0AAW9S1Z2"/>
<dbReference type="PROSITE" id="PS51352">
    <property type="entry name" value="THIOREDOXIN_2"/>
    <property type="match status" value="1"/>
</dbReference>
<dbReference type="Gene3D" id="3.40.30.10">
    <property type="entry name" value="Glutaredoxin"/>
    <property type="match status" value="1"/>
</dbReference>
<dbReference type="InterPro" id="IPR025380">
    <property type="entry name" value="DUF4369"/>
</dbReference>
<dbReference type="PANTHER" id="PTHR42852:SF6">
    <property type="entry name" value="THIOL:DISULFIDE INTERCHANGE PROTEIN DSBE"/>
    <property type="match status" value="1"/>
</dbReference>
<keyword evidence="8" id="KW-1185">Reference proteome</keyword>
<dbReference type="PROSITE" id="PS51257">
    <property type="entry name" value="PROKAR_LIPOPROTEIN"/>
    <property type="match status" value="1"/>
</dbReference>
<comment type="caution">
    <text evidence="7">The sequence shown here is derived from an EMBL/GenBank/DDBJ whole genome shotgun (WGS) entry which is preliminary data.</text>
</comment>
<reference evidence="7 8" key="1">
    <citation type="submission" date="2024-04" db="EMBL/GenBank/DDBJ databases">
        <title>Novel genus in family Flammeovirgaceae.</title>
        <authorList>
            <person name="Nguyen T.H."/>
            <person name="Vuong T.Q."/>
            <person name="Le H."/>
            <person name="Kim S.-G."/>
        </authorList>
    </citation>
    <scope>NUCLEOTIDE SEQUENCE [LARGE SCALE GENOMIC DNA]</scope>
    <source>
        <strain evidence="7 8">JCM 23209</strain>
    </source>
</reference>
<evidence type="ECO:0000256" key="4">
    <source>
        <dbReference type="ARBA" id="ARBA00023284"/>
    </source>
</evidence>
<organism evidence="7 8">
    <name type="scientific">Rapidithrix thailandica</name>
    <dbReference type="NCBI Taxonomy" id="413964"/>
    <lineage>
        <taxon>Bacteria</taxon>
        <taxon>Pseudomonadati</taxon>
        <taxon>Bacteroidota</taxon>
        <taxon>Cytophagia</taxon>
        <taxon>Cytophagales</taxon>
        <taxon>Flammeovirgaceae</taxon>
        <taxon>Rapidithrix</taxon>
    </lineage>
</organism>
<dbReference type="GO" id="GO:0016209">
    <property type="term" value="F:antioxidant activity"/>
    <property type="evidence" value="ECO:0007669"/>
    <property type="project" value="InterPro"/>
</dbReference>
<dbReference type="InterPro" id="IPR036249">
    <property type="entry name" value="Thioredoxin-like_sf"/>
</dbReference>
<feature type="domain" description="Thioredoxin" evidence="6">
    <location>
        <begin position="229"/>
        <end position="366"/>
    </location>
</feature>
<dbReference type="GO" id="GO:0030313">
    <property type="term" value="C:cell envelope"/>
    <property type="evidence" value="ECO:0007669"/>
    <property type="project" value="UniProtKB-SubCell"/>
</dbReference>
<dbReference type="Pfam" id="PF14289">
    <property type="entry name" value="DUF4369"/>
    <property type="match status" value="1"/>
</dbReference>
<comment type="subcellular location">
    <subcellularLocation>
        <location evidence="1">Cell envelope</location>
    </subcellularLocation>
</comment>
<dbReference type="InterPro" id="IPR050553">
    <property type="entry name" value="Thioredoxin_ResA/DsbE_sf"/>
</dbReference>
<dbReference type="InterPro" id="IPR013766">
    <property type="entry name" value="Thioredoxin_domain"/>
</dbReference>
<protein>
    <submittedName>
        <fullName evidence="7">TlpA disulfide reductase family protein</fullName>
    </submittedName>
</protein>
<dbReference type="Proteomes" id="UP001403385">
    <property type="component" value="Unassembled WGS sequence"/>
</dbReference>
<evidence type="ECO:0000256" key="3">
    <source>
        <dbReference type="ARBA" id="ARBA00023157"/>
    </source>
</evidence>
<keyword evidence="5" id="KW-0732">Signal</keyword>
<dbReference type="GO" id="GO:0016491">
    <property type="term" value="F:oxidoreductase activity"/>
    <property type="evidence" value="ECO:0007669"/>
    <property type="project" value="InterPro"/>
</dbReference>
<keyword evidence="4" id="KW-0676">Redox-active center</keyword>
<name>A0AAW9S1Z2_9BACT</name>
<evidence type="ECO:0000256" key="5">
    <source>
        <dbReference type="SAM" id="SignalP"/>
    </source>
</evidence>
<dbReference type="EMBL" id="JBDKWZ010000012">
    <property type="protein sequence ID" value="MEN7550127.1"/>
    <property type="molecule type" value="Genomic_DNA"/>
</dbReference>
<dbReference type="PANTHER" id="PTHR42852">
    <property type="entry name" value="THIOL:DISULFIDE INTERCHANGE PROTEIN DSBE"/>
    <property type="match status" value="1"/>
</dbReference>
<evidence type="ECO:0000313" key="8">
    <source>
        <dbReference type="Proteomes" id="UP001403385"/>
    </source>
</evidence>
<keyword evidence="2" id="KW-0201">Cytochrome c-type biogenesis</keyword>
<feature type="chain" id="PRO_5043656576" evidence="5">
    <location>
        <begin position="20"/>
        <end position="366"/>
    </location>
</feature>
<evidence type="ECO:0000313" key="7">
    <source>
        <dbReference type="EMBL" id="MEN7550127.1"/>
    </source>
</evidence>
<sequence length="366" mass="41483">MKKLLYFLLVVGFFSACQPAGTVAKNPGEVIISGKVLNPEEEGKVSLQKIEKGAPVDVGQIEVAKDGTFSYTLQNTQPNFYLVNFYDTKEVTLVVEDQDIQLEVDASSPEGKVDVKNSKATVAFEKFRQLNIEIQQDFNVLRSELMSGELPEEEAMKKHEAAMEQFKQKFKSFIEQQEISLVTLLAIQQLSIDDDIEYIDGVLAKLEAKYPESEYVNQYKEAINKAKQTKIGAKAPEINLTTPEGEKIALSSLKGKYVLIDFWASWCGPCRKENPNVVKMYERFKDKDFEIYGVSLDRDKDQWVKAIEKDGLKWVHVSDLQYWQSEAARTYNVTAIPMTVLIDKEGVIVAKNLRGKALEDKLEELL</sequence>
<dbReference type="CDD" id="cd02966">
    <property type="entry name" value="TlpA_like_family"/>
    <property type="match status" value="1"/>
</dbReference>
<evidence type="ECO:0000259" key="6">
    <source>
        <dbReference type="PROSITE" id="PS51352"/>
    </source>
</evidence>